<dbReference type="Proteomes" id="UP001283361">
    <property type="component" value="Unassembled WGS sequence"/>
</dbReference>
<evidence type="ECO:0000313" key="2">
    <source>
        <dbReference type="Proteomes" id="UP001283361"/>
    </source>
</evidence>
<evidence type="ECO:0000313" key="1">
    <source>
        <dbReference type="EMBL" id="KAK3704445.1"/>
    </source>
</evidence>
<sequence>MFRLRSTSSTRILHLNILYPNPSSQHPLPESFISTSSTRILHLNILYPNPSSQHPLPESFISTSSTRILHLNILYPNPSSQHPLPESFISTSSTRILHLPIQTLLIIRLNGPPKDNSQKTGPITQATTVKLAIRLMLRHCAPHIKYLLQLLLSSCEQQESRGDE</sequence>
<dbReference type="EMBL" id="JAWDGP010007797">
    <property type="protein sequence ID" value="KAK3704445.1"/>
    <property type="molecule type" value="Genomic_DNA"/>
</dbReference>
<gene>
    <name evidence="1" type="ORF">RRG08_050600</name>
</gene>
<keyword evidence="2" id="KW-1185">Reference proteome</keyword>
<organism evidence="1 2">
    <name type="scientific">Elysia crispata</name>
    <name type="common">lettuce slug</name>
    <dbReference type="NCBI Taxonomy" id="231223"/>
    <lineage>
        <taxon>Eukaryota</taxon>
        <taxon>Metazoa</taxon>
        <taxon>Spiralia</taxon>
        <taxon>Lophotrochozoa</taxon>
        <taxon>Mollusca</taxon>
        <taxon>Gastropoda</taxon>
        <taxon>Heterobranchia</taxon>
        <taxon>Euthyneura</taxon>
        <taxon>Panpulmonata</taxon>
        <taxon>Sacoglossa</taxon>
        <taxon>Placobranchoidea</taxon>
        <taxon>Plakobranchidae</taxon>
        <taxon>Elysia</taxon>
    </lineage>
</organism>
<name>A0AAE0XQS5_9GAST</name>
<accession>A0AAE0XQS5</accession>
<proteinExistence type="predicted"/>
<dbReference type="AlphaFoldDB" id="A0AAE0XQS5"/>
<protein>
    <submittedName>
        <fullName evidence="1">Uncharacterized protein</fullName>
    </submittedName>
</protein>
<reference evidence="1" key="1">
    <citation type="journal article" date="2023" name="G3 (Bethesda)">
        <title>A reference genome for the long-term kleptoplast-retaining sea slug Elysia crispata morphotype clarki.</title>
        <authorList>
            <person name="Eastman K.E."/>
            <person name="Pendleton A.L."/>
            <person name="Shaikh M.A."/>
            <person name="Suttiyut T."/>
            <person name="Ogas R."/>
            <person name="Tomko P."/>
            <person name="Gavelis G."/>
            <person name="Widhalm J.R."/>
            <person name="Wisecaver J.H."/>
        </authorList>
    </citation>
    <scope>NUCLEOTIDE SEQUENCE</scope>
    <source>
        <strain evidence="1">ECLA1</strain>
    </source>
</reference>
<comment type="caution">
    <text evidence="1">The sequence shown here is derived from an EMBL/GenBank/DDBJ whole genome shotgun (WGS) entry which is preliminary data.</text>
</comment>
<feature type="non-terminal residue" evidence="1">
    <location>
        <position position="1"/>
    </location>
</feature>